<dbReference type="CDD" id="cd22160">
    <property type="entry name" value="F-box_AtFBL13-like"/>
    <property type="match status" value="1"/>
</dbReference>
<organism evidence="2 3">
    <name type="scientific">Canavalia gladiata</name>
    <name type="common">Sword bean</name>
    <name type="synonym">Dolichos gladiatus</name>
    <dbReference type="NCBI Taxonomy" id="3824"/>
    <lineage>
        <taxon>Eukaryota</taxon>
        <taxon>Viridiplantae</taxon>
        <taxon>Streptophyta</taxon>
        <taxon>Embryophyta</taxon>
        <taxon>Tracheophyta</taxon>
        <taxon>Spermatophyta</taxon>
        <taxon>Magnoliopsida</taxon>
        <taxon>eudicotyledons</taxon>
        <taxon>Gunneridae</taxon>
        <taxon>Pentapetalae</taxon>
        <taxon>rosids</taxon>
        <taxon>fabids</taxon>
        <taxon>Fabales</taxon>
        <taxon>Fabaceae</taxon>
        <taxon>Papilionoideae</taxon>
        <taxon>50 kb inversion clade</taxon>
        <taxon>NPAAA clade</taxon>
        <taxon>indigoferoid/millettioid clade</taxon>
        <taxon>Phaseoleae</taxon>
        <taxon>Canavalia</taxon>
    </lineage>
</organism>
<dbReference type="SUPFAM" id="SSF81383">
    <property type="entry name" value="F-box domain"/>
    <property type="match status" value="1"/>
</dbReference>
<sequence>MADSSVENQNEDCKDIISTLPDHLLVKILSFLNIKEAATSSILSTRWRHLFASIPNITLEFFPLQLPQYELSQMCKFINFGNSIFGQRNGASIRKFEIMLRACKKFPEEYKSSIEWWVSEAVSCEVQQLAIFSWGSPITKHTIQTTIFTCKTLVSLNLSNIKSVKLKGIRLPLLKELRLDVYLDDEDSLYELLQDCPLLEEVNLVIDSDKDVSKQLSRSGIFQCERLVTLSLLLRFSSLAYFPDSVCLPNLKALNLERFILSLDKGDQALEFFINSCPALQELHLNGLCFPNYPSGTLFVRISSPKLKFLLLSTLDDFMLRTDMHSVVIQSTSLECLVYKSRGEIRRLILNAPNLRYFDYTGDSQRVQFPVRFKLPFNAIISVENSYKDGTEHNSVRVHRAFKLVTALQAAKSLRLSDTTLEALYHCPNPLPAFNNLTSMILDIREDMEVSRVKCKRWWKMLPRLFASAPILEVLVMERVFWQTWEPDYEFDSFEHLICVNLPIHFIERLREIKIQDFFPSESEIFALKYILQNGKALQRLTISSLYDISNIILGTKKGSEDCKIVFDRLKSDVTSDNVYDRLEFEGVKTAITFDYY</sequence>
<dbReference type="InterPro" id="IPR055411">
    <property type="entry name" value="LRR_FXL15/At3g58940/PEG3-like"/>
</dbReference>
<dbReference type="PANTHER" id="PTHR31900">
    <property type="entry name" value="F-BOX/RNI SUPERFAMILY PROTEIN-RELATED"/>
    <property type="match status" value="1"/>
</dbReference>
<dbReference type="AlphaFoldDB" id="A0AAN9LNE1"/>
<evidence type="ECO:0000313" key="2">
    <source>
        <dbReference type="EMBL" id="KAK7339164.1"/>
    </source>
</evidence>
<dbReference type="EMBL" id="JAYMYQ010000004">
    <property type="protein sequence ID" value="KAK7339164.1"/>
    <property type="molecule type" value="Genomic_DNA"/>
</dbReference>
<name>A0AAN9LNE1_CANGL</name>
<evidence type="ECO:0000313" key="3">
    <source>
        <dbReference type="Proteomes" id="UP001367508"/>
    </source>
</evidence>
<dbReference type="InterPro" id="IPR050232">
    <property type="entry name" value="FBL13/AtMIF1-like"/>
</dbReference>
<evidence type="ECO:0000259" key="1">
    <source>
        <dbReference type="PROSITE" id="PS50181"/>
    </source>
</evidence>
<dbReference type="InterPro" id="IPR053781">
    <property type="entry name" value="F-box_AtFBL13-like"/>
</dbReference>
<dbReference type="PANTHER" id="PTHR31900:SF30">
    <property type="entry name" value="SUPERFAMILY PROTEIN, PUTATIVE-RELATED"/>
    <property type="match status" value="1"/>
</dbReference>
<dbReference type="PROSITE" id="PS50181">
    <property type="entry name" value="FBOX"/>
    <property type="match status" value="1"/>
</dbReference>
<dbReference type="Proteomes" id="UP001367508">
    <property type="component" value="Unassembled WGS sequence"/>
</dbReference>
<dbReference type="Gene3D" id="1.20.1280.50">
    <property type="match status" value="1"/>
</dbReference>
<gene>
    <name evidence="2" type="ORF">VNO77_19815</name>
</gene>
<protein>
    <recommendedName>
        <fullName evidence="1">F-box domain-containing protein</fullName>
    </recommendedName>
</protein>
<keyword evidence="3" id="KW-1185">Reference proteome</keyword>
<comment type="caution">
    <text evidence="2">The sequence shown here is derived from an EMBL/GenBank/DDBJ whole genome shotgun (WGS) entry which is preliminary data.</text>
</comment>
<dbReference type="InterPro" id="IPR001810">
    <property type="entry name" value="F-box_dom"/>
</dbReference>
<dbReference type="InterPro" id="IPR036047">
    <property type="entry name" value="F-box-like_dom_sf"/>
</dbReference>
<reference evidence="2 3" key="1">
    <citation type="submission" date="2024-01" db="EMBL/GenBank/DDBJ databases">
        <title>The genomes of 5 underutilized Papilionoideae crops provide insights into root nodulation and disease resistanc.</title>
        <authorList>
            <person name="Jiang F."/>
        </authorList>
    </citation>
    <scope>NUCLEOTIDE SEQUENCE [LARGE SCALE GENOMIC DNA]</scope>
    <source>
        <strain evidence="2">LVBAO_FW01</strain>
        <tissue evidence="2">Leaves</tissue>
    </source>
</reference>
<dbReference type="SUPFAM" id="SSF52047">
    <property type="entry name" value="RNI-like"/>
    <property type="match status" value="1"/>
</dbReference>
<dbReference type="Pfam" id="PF00646">
    <property type="entry name" value="F-box"/>
    <property type="match status" value="1"/>
</dbReference>
<dbReference type="InterPro" id="IPR032675">
    <property type="entry name" value="LRR_dom_sf"/>
</dbReference>
<dbReference type="Gene3D" id="3.80.10.10">
    <property type="entry name" value="Ribonuclease Inhibitor"/>
    <property type="match status" value="1"/>
</dbReference>
<dbReference type="SMART" id="SM00256">
    <property type="entry name" value="FBOX"/>
    <property type="match status" value="1"/>
</dbReference>
<accession>A0AAN9LNE1</accession>
<proteinExistence type="predicted"/>
<dbReference type="Pfam" id="PF24758">
    <property type="entry name" value="LRR_At5g56370"/>
    <property type="match status" value="2"/>
</dbReference>
<feature type="domain" description="F-box" evidence="1">
    <location>
        <begin position="14"/>
        <end position="64"/>
    </location>
</feature>